<feature type="compositionally biased region" description="Basic and acidic residues" evidence="1">
    <location>
        <begin position="100"/>
        <end position="110"/>
    </location>
</feature>
<evidence type="ECO:0000313" key="2">
    <source>
        <dbReference type="EMBL" id="CAA9458479.1"/>
    </source>
</evidence>
<keyword evidence="2" id="KW-0645">Protease</keyword>
<feature type="compositionally biased region" description="Basic residues" evidence="1">
    <location>
        <begin position="203"/>
        <end position="216"/>
    </location>
</feature>
<feature type="compositionally biased region" description="Basic and acidic residues" evidence="1">
    <location>
        <begin position="217"/>
        <end position="226"/>
    </location>
</feature>
<feature type="compositionally biased region" description="Basic residues" evidence="1">
    <location>
        <begin position="11"/>
        <end position="21"/>
    </location>
</feature>
<keyword evidence="2" id="KW-0031">Aminopeptidase</keyword>
<feature type="compositionally biased region" description="Basic and acidic residues" evidence="1">
    <location>
        <begin position="133"/>
        <end position="144"/>
    </location>
</feature>
<dbReference type="EC" id="3.4.11.18" evidence="2"/>
<organism evidence="2">
    <name type="scientific">uncultured Rubrobacteraceae bacterium</name>
    <dbReference type="NCBI Taxonomy" id="349277"/>
    <lineage>
        <taxon>Bacteria</taxon>
        <taxon>Bacillati</taxon>
        <taxon>Actinomycetota</taxon>
        <taxon>Rubrobacteria</taxon>
        <taxon>Rubrobacterales</taxon>
        <taxon>Rubrobacteraceae</taxon>
        <taxon>environmental samples</taxon>
    </lineage>
</organism>
<evidence type="ECO:0000256" key="1">
    <source>
        <dbReference type="SAM" id="MobiDB-lite"/>
    </source>
</evidence>
<name>A0A6J4R478_9ACTN</name>
<feature type="compositionally biased region" description="Basic and acidic residues" evidence="1">
    <location>
        <begin position="27"/>
        <end position="45"/>
    </location>
</feature>
<feature type="non-terminal residue" evidence="2">
    <location>
        <position position="249"/>
    </location>
</feature>
<feature type="compositionally biased region" description="Basic and acidic residues" evidence="1">
    <location>
        <begin position="193"/>
        <end position="202"/>
    </location>
</feature>
<dbReference type="GO" id="GO:0004239">
    <property type="term" value="F:initiator methionyl aminopeptidase activity"/>
    <property type="evidence" value="ECO:0007669"/>
    <property type="project" value="UniProtKB-EC"/>
</dbReference>
<dbReference type="AlphaFoldDB" id="A0A6J4R478"/>
<reference evidence="2" key="1">
    <citation type="submission" date="2020-02" db="EMBL/GenBank/DDBJ databases">
        <authorList>
            <person name="Meier V. D."/>
        </authorList>
    </citation>
    <scope>NUCLEOTIDE SEQUENCE</scope>
    <source>
        <strain evidence="2">AVDCRST_MAG25</strain>
    </source>
</reference>
<feature type="region of interest" description="Disordered" evidence="1">
    <location>
        <begin position="1"/>
        <end position="249"/>
    </location>
</feature>
<feature type="non-terminal residue" evidence="2">
    <location>
        <position position="1"/>
    </location>
</feature>
<gene>
    <name evidence="2" type="ORF">AVDCRST_MAG25-495</name>
</gene>
<keyword evidence="2" id="KW-0378">Hydrolase</keyword>
<accession>A0A6J4R478</accession>
<proteinExistence type="predicted"/>
<dbReference type="EMBL" id="CADCVI010000035">
    <property type="protein sequence ID" value="CAA9458479.1"/>
    <property type="molecule type" value="Genomic_DNA"/>
</dbReference>
<sequence length="249" mass="27151">DRPEKPFGARNHARGRPHHGRLPQDASAEREGRGHHEGPRQDGRGVHLRARRQARVQGLPGLPRLHLRLAERHDRPRHPRPLRAEGGGHNLPRRGGPLRGFRDGFGDDGGRGGGPGGDEGAPRHHAPVPRGCDGGDARRQEARGRGACHTGPRGAEGVRGDPGSRLPRGGTQDARGPADPELRHTRHGATPPARDDVRDRAHDHARRLRHPHKRVGRLVDIHDGRLARGPLRAHHSRDRGGPLGPHRGV</sequence>
<protein>
    <submittedName>
        <fullName evidence="2">Methionine aminopeptidase</fullName>
        <ecNumber evidence="2">3.4.11.18</ecNumber>
    </submittedName>
</protein>